<organism evidence="8 9">
    <name type="scientific">Chelatococcus reniformis</name>
    <dbReference type="NCBI Taxonomy" id="1494448"/>
    <lineage>
        <taxon>Bacteria</taxon>
        <taxon>Pseudomonadati</taxon>
        <taxon>Pseudomonadota</taxon>
        <taxon>Alphaproteobacteria</taxon>
        <taxon>Hyphomicrobiales</taxon>
        <taxon>Chelatococcaceae</taxon>
        <taxon>Chelatococcus</taxon>
    </lineage>
</organism>
<dbReference type="PANTHER" id="PTHR43742">
    <property type="entry name" value="TRIMETHYLAMINE-N-OXIDE REDUCTASE"/>
    <property type="match status" value="1"/>
</dbReference>
<feature type="domain" description="Molybdopterin oxidoreductase" evidence="6">
    <location>
        <begin position="56"/>
        <end position="515"/>
    </location>
</feature>
<name>A0A916XPD5_9HYPH</name>
<keyword evidence="3" id="KW-0500">Molybdenum</keyword>
<dbReference type="PANTHER" id="PTHR43742:SF10">
    <property type="entry name" value="TRIMETHYLAMINE-N-OXIDE REDUCTASE 2"/>
    <property type="match status" value="1"/>
</dbReference>
<evidence type="ECO:0000256" key="1">
    <source>
        <dbReference type="ARBA" id="ARBA00001942"/>
    </source>
</evidence>
<reference evidence="8" key="2">
    <citation type="submission" date="2020-09" db="EMBL/GenBank/DDBJ databases">
        <authorList>
            <person name="Sun Q."/>
            <person name="Zhou Y."/>
        </authorList>
    </citation>
    <scope>NUCLEOTIDE SEQUENCE</scope>
    <source>
        <strain evidence="8">CGMCC 1.12919</strain>
    </source>
</reference>
<dbReference type="SUPFAM" id="SSF53706">
    <property type="entry name" value="Formate dehydrogenase/DMSO reductase, domains 1-3"/>
    <property type="match status" value="1"/>
</dbReference>
<accession>A0A916XPD5</accession>
<comment type="similarity">
    <text evidence="2">Belongs to the prokaryotic molybdopterin-containing oxidoreductase family.</text>
</comment>
<evidence type="ECO:0000259" key="7">
    <source>
        <dbReference type="Pfam" id="PF01568"/>
    </source>
</evidence>
<dbReference type="GO" id="GO:0030151">
    <property type="term" value="F:molybdenum ion binding"/>
    <property type="evidence" value="ECO:0007669"/>
    <property type="project" value="TreeGrafter"/>
</dbReference>
<dbReference type="Gene3D" id="3.40.50.740">
    <property type="match status" value="1"/>
</dbReference>
<dbReference type="Pfam" id="PF01568">
    <property type="entry name" value="Molydop_binding"/>
    <property type="match status" value="1"/>
</dbReference>
<dbReference type="Gene3D" id="3.40.228.10">
    <property type="entry name" value="Dimethylsulfoxide Reductase, domain 2"/>
    <property type="match status" value="1"/>
</dbReference>
<protein>
    <submittedName>
        <fullName evidence="8">Dimethylsulfoxide reductase</fullName>
    </submittedName>
</protein>
<evidence type="ECO:0000259" key="6">
    <source>
        <dbReference type="Pfam" id="PF00384"/>
    </source>
</evidence>
<sequence>MDGQGAAGARYTAFHWGTYRTRLDADGAIGLEPFDGDPSPSPIGLDLAASLAAPCRVGRPHVRAGWLDGHAAGAFGGAGRGREPFVPVSWEVALDLVAAELARVRADHGNAAIFGGSYGWGSAGRFHHPQGQLHRFLNLIGGYTRSVNAYSHAAAEVILPYVIGHGLRPFHGTQMPWPVLAEHAELVVAFGGMNAKNAQVSPGGVGSHIVRRSLARCAERGVRFVNVSPIRDDMPALVAPEWLPLRPNTDVAVMLALAFVLIEEGLCDHDFLARCTVGFDVFRRYVGGETDGVAKTPEWAAGIADVPAAALRDLARRMARARTFIALSWSIQRGDHGEQPIWAGIALAAVLGQIGLPGGGFGIGHGCCNYIGNPAARVPWAALPQGRNAVDAFVPVARFTDMLLTPGASFDYDGKRLSYPDVKLVYWAGGNPFHHQQDINRLLAGWRRPQTIIVNEVWWNACARHADIVLPVTSPLERNDFGAAAGEGAAVAMRQAMQPVGEARNDFDIFRGLAARLGVLEAFAEGRDEMAWVRHLYEQSRAAAQRMGIALPAFDAFWEQGVVELPEGAAGPLLFEAFRGEPEAHPLPTPSGRIEISSATIGAFGYDDCPHHPAWIEPAERLGGPSTGSYPLHLISSQPAVRLHSQHDHASLSRAAKIAGREPITLHPADAAARCIEAGDIVRVFNGRGECLAGAVVSEALRPGVVQLATGAWYDPQAGSEGAPRDVHGNPNMLTMDKGTSRLAQGPTAMTTLVEVERFRGNAPEIRVFAAPEGVD</sequence>
<dbReference type="Pfam" id="PF00384">
    <property type="entry name" value="Molybdopterin"/>
    <property type="match status" value="1"/>
</dbReference>
<dbReference type="InterPro" id="IPR050612">
    <property type="entry name" value="Prok_Mopterin_Oxidored"/>
</dbReference>
<dbReference type="GO" id="GO:0009061">
    <property type="term" value="P:anaerobic respiration"/>
    <property type="evidence" value="ECO:0007669"/>
    <property type="project" value="TreeGrafter"/>
</dbReference>
<dbReference type="FunFam" id="2.40.40.20:FF:000009">
    <property type="entry name" value="Biotin sulfoxide reductase 2"/>
    <property type="match status" value="1"/>
</dbReference>
<evidence type="ECO:0000313" key="8">
    <source>
        <dbReference type="EMBL" id="GGC89242.1"/>
    </source>
</evidence>
<reference evidence="8" key="1">
    <citation type="journal article" date="2014" name="Int. J. Syst. Evol. Microbiol.">
        <title>Complete genome sequence of Corynebacterium casei LMG S-19264T (=DSM 44701T), isolated from a smear-ripened cheese.</title>
        <authorList>
            <consortium name="US DOE Joint Genome Institute (JGI-PGF)"/>
            <person name="Walter F."/>
            <person name="Albersmeier A."/>
            <person name="Kalinowski J."/>
            <person name="Ruckert C."/>
        </authorList>
    </citation>
    <scope>NUCLEOTIDE SEQUENCE</scope>
    <source>
        <strain evidence="8">CGMCC 1.12919</strain>
    </source>
</reference>
<evidence type="ECO:0000256" key="4">
    <source>
        <dbReference type="ARBA" id="ARBA00022723"/>
    </source>
</evidence>
<dbReference type="SUPFAM" id="SSF50692">
    <property type="entry name" value="ADC-like"/>
    <property type="match status" value="1"/>
</dbReference>
<evidence type="ECO:0000256" key="2">
    <source>
        <dbReference type="ARBA" id="ARBA00010312"/>
    </source>
</evidence>
<dbReference type="GO" id="GO:0043546">
    <property type="term" value="F:molybdopterin cofactor binding"/>
    <property type="evidence" value="ECO:0007669"/>
    <property type="project" value="InterPro"/>
</dbReference>
<keyword evidence="9" id="KW-1185">Reference proteome</keyword>
<evidence type="ECO:0000256" key="5">
    <source>
        <dbReference type="ARBA" id="ARBA00023002"/>
    </source>
</evidence>
<dbReference type="Proteomes" id="UP000637002">
    <property type="component" value="Unassembled WGS sequence"/>
</dbReference>
<dbReference type="InterPro" id="IPR041954">
    <property type="entry name" value="CT_DMSOR/BSOR/TMAOR"/>
</dbReference>
<dbReference type="GO" id="GO:0009055">
    <property type="term" value="F:electron transfer activity"/>
    <property type="evidence" value="ECO:0007669"/>
    <property type="project" value="TreeGrafter"/>
</dbReference>
<dbReference type="InterPro" id="IPR009010">
    <property type="entry name" value="Asp_de-COase-like_dom_sf"/>
</dbReference>
<evidence type="ECO:0000256" key="3">
    <source>
        <dbReference type="ARBA" id="ARBA00022505"/>
    </source>
</evidence>
<dbReference type="CDD" id="cd02793">
    <property type="entry name" value="MopB_CT_DMSOR-BSOR-TMAOR"/>
    <property type="match status" value="1"/>
</dbReference>
<dbReference type="GO" id="GO:0030288">
    <property type="term" value="C:outer membrane-bounded periplasmic space"/>
    <property type="evidence" value="ECO:0007669"/>
    <property type="project" value="TreeGrafter"/>
</dbReference>
<dbReference type="Gene3D" id="3.90.55.10">
    <property type="entry name" value="Dimethylsulfoxide Reductase, domain 3"/>
    <property type="match status" value="1"/>
</dbReference>
<comment type="caution">
    <text evidence="8">The sequence shown here is derived from an EMBL/GenBank/DDBJ whole genome shotgun (WGS) entry which is preliminary data.</text>
</comment>
<dbReference type="RefSeq" id="WP_188612271.1">
    <property type="nucleotide sequence ID" value="NZ_BMGG01000011.1"/>
</dbReference>
<proteinExistence type="inferred from homology"/>
<dbReference type="GO" id="GO:0016491">
    <property type="term" value="F:oxidoreductase activity"/>
    <property type="evidence" value="ECO:0007669"/>
    <property type="project" value="UniProtKB-KW"/>
</dbReference>
<evidence type="ECO:0000313" key="9">
    <source>
        <dbReference type="Proteomes" id="UP000637002"/>
    </source>
</evidence>
<keyword evidence="5" id="KW-0560">Oxidoreductase</keyword>
<feature type="domain" description="Molybdopterin dinucleotide-binding" evidence="7">
    <location>
        <begin position="632"/>
        <end position="752"/>
    </location>
</feature>
<dbReference type="EMBL" id="BMGG01000011">
    <property type="protein sequence ID" value="GGC89242.1"/>
    <property type="molecule type" value="Genomic_DNA"/>
</dbReference>
<dbReference type="InterPro" id="IPR006657">
    <property type="entry name" value="MoPterin_dinucl-bd_dom"/>
</dbReference>
<dbReference type="InterPro" id="IPR006656">
    <property type="entry name" value="Mopterin_OxRdtase"/>
</dbReference>
<gene>
    <name evidence="8" type="ORF">GCM10010994_53860</name>
</gene>
<comment type="cofactor">
    <cofactor evidence="1">
        <name>Mo-bis(molybdopterin guanine dinucleotide)</name>
        <dbReference type="ChEBI" id="CHEBI:60539"/>
    </cofactor>
</comment>
<keyword evidence="4" id="KW-0479">Metal-binding</keyword>
<dbReference type="AlphaFoldDB" id="A0A916XPD5"/>
<dbReference type="Gene3D" id="2.40.40.20">
    <property type="match status" value="1"/>
</dbReference>